<accession>A0AAN5C655</accession>
<dbReference type="AlphaFoldDB" id="A0AAN5C655"/>
<protein>
    <submittedName>
        <fullName evidence="1">Uncharacterized protein</fullName>
    </submittedName>
</protein>
<comment type="caution">
    <text evidence="1">The sequence shown here is derived from an EMBL/GenBank/DDBJ whole genome shotgun (WGS) entry which is preliminary data.</text>
</comment>
<sequence>EHESLTEETEEKGLRFDSPTDIEIQLPFFIVLQAKDLKTKLGDGVIRSFSGGSVAEDIDNINKLVNQFIDQLTFLFFFCRDCSCIFLYCLLYSTSSMY</sequence>
<keyword evidence="2" id="KW-1185">Reference proteome</keyword>
<proteinExistence type="predicted"/>
<gene>
    <name evidence="1" type="ORF">PMAYCL1PPCAC_00559</name>
</gene>
<evidence type="ECO:0000313" key="2">
    <source>
        <dbReference type="Proteomes" id="UP001328107"/>
    </source>
</evidence>
<name>A0AAN5C655_9BILA</name>
<organism evidence="1 2">
    <name type="scientific">Pristionchus mayeri</name>
    <dbReference type="NCBI Taxonomy" id="1317129"/>
    <lineage>
        <taxon>Eukaryota</taxon>
        <taxon>Metazoa</taxon>
        <taxon>Ecdysozoa</taxon>
        <taxon>Nematoda</taxon>
        <taxon>Chromadorea</taxon>
        <taxon>Rhabditida</taxon>
        <taxon>Rhabditina</taxon>
        <taxon>Diplogasteromorpha</taxon>
        <taxon>Diplogasteroidea</taxon>
        <taxon>Neodiplogasteridae</taxon>
        <taxon>Pristionchus</taxon>
    </lineage>
</organism>
<dbReference type="EMBL" id="BTRK01000001">
    <property type="protein sequence ID" value="GMR30364.1"/>
    <property type="molecule type" value="Genomic_DNA"/>
</dbReference>
<reference evidence="2" key="1">
    <citation type="submission" date="2022-10" db="EMBL/GenBank/DDBJ databases">
        <title>Genome assembly of Pristionchus species.</title>
        <authorList>
            <person name="Yoshida K."/>
            <person name="Sommer R.J."/>
        </authorList>
    </citation>
    <scope>NUCLEOTIDE SEQUENCE [LARGE SCALE GENOMIC DNA]</scope>
    <source>
        <strain evidence="2">RS5460</strain>
    </source>
</reference>
<dbReference type="Proteomes" id="UP001328107">
    <property type="component" value="Unassembled WGS sequence"/>
</dbReference>
<feature type="non-terminal residue" evidence="1">
    <location>
        <position position="1"/>
    </location>
</feature>
<evidence type="ECO:0000313" key="1">
    <source>
        <dbReference type="EMBL" id="GMR30364.1"/>
    </source>
</evidence>